<dbReference type="Proteomes" id="UP000600799">
    <property type="component" value="Unassembled WGS sequence"/>
</dbReference>
<dbReference type="InterPro" id="IPR003995">
    <property type="entry name" value="RTX_toxin_determinant-A"/>
</dbReference>
<dbReference type="PANTHER" id="PTHR24025:SF23">
    <property type="entry name" value="NEURAL-CADHERIN"/>
    <property type="match status" value="1"/>
</dbReference>
<keyword evidence="8" id="KW-0843">Virulence</keyword>
<keyword evidence="6" id="KW-0130">Cell adhesion</keyword>
<dbReference type="Pfam" id="PF17963">
    <property type="entry name" value="Big_9"/>
    <property type="match status" value="1"/>
</dbReference>
<keyword evidence="12" id="KW-1185">Reference proteome</keyword>
<proteinExistence type="predicted"/>
<dbReference type="RefSeq" id="WP_196276432.1">
    <property type="nucleotide sequence ID" value="NZ_JADQDC010000009.1"/>
</dbReference>
<dbReference type="PRINTS" id="PR01488">
    <property type="entry name" value="RTXTOXINA"/>
</dbReference>
<sequence>MAAKTTVKVAVTNNAAKDDVFNLGESATDSWSLDVLANDPGSATLWSIGAPTTVSSTSGQMAQVLSTTFNYGGSVSGTGNMKIENGKISFDLGGYDSDKLALGQSITFTVQYTARMANGTLSTANVNVTIAGSNDAPVITSQIQSGSVVEDGQLTATGQVTSTDIDNGATATYSGNATSQYGAFTVNAANGTWLYTLNNSAAQSLAAGETKTETFTVTVSDGNGGTATQDVKVTITGTNDAPVITSGAQAGDVAEDGTLTATGQVTSNDVDNGATATYSGDADGDYGAFAVASDGKWTYTLDNGSVQNLAEGETRTETFTVTVTDDHGATATQDVTITVTGTNDAPVITSEAQSGDVAEDGTLTATGQVTSSDVDNGATATYSGDADGAYGAFAVAADGTWSYTLDNAAAQSLAEGETATETFTVTVTDDHGATATQDVTITVTGTNDAPTITSGVQAGSVTEDGTATATGAVTSNDVDNGATATYSGSEDSAYGAFVVAANGEWTYTIDNAAAQSLGAGETATETFTVTVTDDHGATATQDVTITVNGVNDDPTITSAAQTGSVTEDGTLKANGTVAANDVDGDTLTYSAASTAGTYGSISVNSSTGAWEYTLANSQANVQALNSGDTRTDTFTVNVSDGHGGTTSQNVVVTINGANDAPTLAPVVTTADPNDNDNGVGSNGVAATSANQTIDGANGNTADTLYGGGGNDTINGLNANDTLYGGSGNDTLNGGAQNDTLYGGSGNDTLNGDNNNDTLIGGYGADTNTGGTGTDTFKFLSVNDRGDTITDFAGNPEKIDVSAIDANGSLAGDQAFAFGGTTAIANGIWYAVDGTTLHVYADTNGDTSTAEFWFDITGSVTSLAAADFTL</sequence>
<evidence type="ECO:0000256" key="2">
    <source>
        <dbReference type="ARBA" id="ARBA00022656"/>
    </source>
</evidence>
<feature type="domain" description="Cadherin" evidence="10">
    <location>
        <begin position="453"/>
        <end position="556"/>
    </location>
</feature>
<dbReference type="NCBIfam" id="NF012211">
    <property type="entry name" value="tand_rpt_95"/>
    <property type="match status" value="2"/>
</dbReference>
<keyword evidence="4" id="KW-0677">Repeat</keyword>
<evidence type="ECO:0000256" key="3">
    <source>
        <dbReference type="ARBA" id="ARBA00022692"/>
    </source>
</evidence>
<dbReference type="Pfam" id="PF17803">
    <property type="entry name" value="Cadherin_4"/>
    <property type="match status" value="3"/>
</dbReference>
<dbReference type="Gene3D" id="2.60.40.10">
    <property type="entry name" value="Immunoglobulins"/>
    <property type="match status" value="5"/>
</dbReference>
<gene>
    <name evidence="11" type="ORF">I2488_14010</name>
</gene>
<evidence type="ECO:0000313" key="12">
    <source>
        <dbReference type="Proteomes" id="UP000600799"/>
    </source>
</evidence>
<dbReference type="InterPro" id="IPR001343">
    <property type="entry name" value="Hemolysn_Ca-bd"/>
</dbReference>
<dbReference type="InterPro" id="IPR015919">
    <property type="entry name" value="Cadherin-like_sf"/>
</dbReference>
<reference evidence="11 12" key="1">
    <citation type="submission" date="2020-11" db="EMBL/GenBank/DDBJ databases">
        <title>The genome sequence of Novosphingobium sp. 1Y9A.</title>
        <authorList>
            <person name="Liu Y."/>
        </authorList>
    </citation>
    <scope>NUCLEOTIDE SEQUENCE [LARGE SCALE GENOMIC DNA]</scope>
    <source>
        <strain evidence="11 12">1Y9A</strain>
    </source>
</reference>
<dbReference type="Gene3D" id="2.150.10.10">
    <property type="entry name" value="Serralysin-like metalloprotease, C-terminal"/>
    <property type="match status" value="1"/>
</dbReference>
<comment type="caution">
    <text evidence="11">The sequence shown here is derived from an EMBL/GenBank/DDBJ whole genome shotgun (WGS) entry which is preliminary data.</text>
</comment>
<protein>
    <submittedName>
        <fullName evidence="11">VCBS domain-containing protein</fullName>
    </submittedName>
</protein>
<keyword evidence="7" id="KW-1133">Transmembrane helix</keyword>
<dbReference type="InterPro" id="IPR002126">
    <property type="entry name" value="Cadherin-like_dom"/>
</dbReference>
<dbReference type="InterPro" id="IPR018511">
    <property type="entry name" value="Hemolysin-typ_Ca-bd_CS"/>
</dbReference>
<dbReference type="SMART" id="SM00112">
    <property type="entry name" value="CA"/>
    <property type="match status" value="4"/>
</dbReference>
<organism evidence="11 12">
    <name type="scientific">Novosphingobium jiangmenense</name>
    <dbReference type="NCBI Taxonomy" id="2791981"/>
    <lineage>
        <taxon>Bacteria</taxon>
        <taxon>Pseudomonadati</taxon>
        <taxon>Pseudomonadota</taxon>
        <taxon>Alphaproteobacteria</taxon>
        <taxon>Sphingomonadales</taxon>
        <taxon>Sphingomonadaceae</taxon>
        <taxon>Novosphingobium</taxon>
    </lineage>
</organism>
<keyword evidence="9" id="KW-0472">Membrane</keyword>
<evidence type="ECO:0000256" key="6">
    <source>
        <dbReference type="ARBA" id="ARBA00022889"/>
    </source>
</evidence>
<evidence type="ECO:0000256" key="1">
    <source>
        <dbReference type="ARBA" id="ARBA00004370"/>
    </source>
</evidence>
<dbReference type="InterPro" id="IPR013783">
    <property type="entry name" value="Ig-like_fold"/>
</dbReference>
<dbReference type="InterPro" id="IPR011049">
    <property type="entry name" value="Serralysin-like_metalloprot_C"/>
</dbReference>
<evidence type="ECO:0000256" key="7">
    <source>
        <dbReference type="ARBA" id="ARBA00022989"/>
    </source>
</evidence>
<evidence type="ECO:0000259" key="10">
    <source>
        <dbReference type="PROSITE" id="PS50268"/>
    </source>
</evidence>
<dbReference type="PRINTS" id="PR00313">
    <property type="entry name" value="CABNDNGRPT"/>
</dbReference>
<comment type="subcellular location">
    <subcellularLocation>
        <location evidence="1">Membrane</location>
    </subcellularLocation>
</comment>
<evidence type="ECO:0000256" key="9">
    <source>
        <dbReference type="ARBA" id="ARBA00023136"/>
    </source>
</evidence>
<dbReference type="CDD" id="cd11304">
    <property type="entry name" value="Cadherin_repeat"/>
    <property type="match status" value="1"/>
</dbReference>
<evidence type="ECO:0000256" key="4">
    <source>
        <dbReference type="ARBA" id="ARBA00022737"/>
    </source>
</evidence>
<accession>A0ABS0HIN8</accession>
<dbReference type="NCBIfam" id="TIGR01965">
    <property type="entry name" value="VCBS_repeat"/>
    <property type="match status" value="6"/>
</dbReference>
<keyword evidence="2" id="KW-0800">Toxin</keyword>
<dbReference type="Pfam" id="PF00353">
    <property type="entry name" value="HemolysinCabind"/>
    <property type="match status" value="1"/>
</dbReference>
<keyword evidence="3" id="KW-0812">Transmembrane</keyword>
<evidence type="ECO:0000256" key="5">
    <source>
        <dbReference type="ARBA" id="ARBA00022837"/>
    </source>
</evidence>
<dbReference type="EMBL" id="JADQDC010000009">
    <property type="protein sequence ID" value="MBF9152122.1"/>
    <property type="molecule type" value="Genomic_DNA"/>
</dbReference>
<keyword evidence="5" id="KW-0106">Calcium</keyword>
<dbReference type="SUPFAM" id="SSF49313">
    <property type="entry name" value="Cadherin-like"/>
    <property type="match status" value="4"/>
</dbReference>
<dbReference type="PANTHER" id="PTHR24025">
    <property type="entry name" value="DESMOGLEIN FAMILY MEMBER"/>
    <property type="match status" value="1"/>
</dbReference>
<dbReference type="InterPro" id="IPR040853">
    <property type="entry name" value="RapA2_cadherin-like"/>
</dbReference>
<dbReference type="PROSITE" id="PS00330">
    <property type="entry name" value="HEMOLYSIN_CALCIUM"/>
    <property type="match status" value="1"/>
</dbReference>
<evidence type="ECO:0000256" key="8">
    <source>
        <dbReference type="ARBA" id="ARBA00023026"/>
    </source>
</evidence>
<dbReference type="PROSITE" id="PS50268">
    <property type="entry name" value="CADHERIN_2"/>
    <property type="match status" value="4"/>
</dbReference>
<name>A0ABS0HIN8_9SPHN</name>
<feature type="domain" description="Cadherin" evidence="10">
    <location>
        <begin position="349"/>
        <end position="452"/>
    </location>
</feature>
<dbReference type="InterPro" id="IPR010221">
    <property type="entry name" value="VCBS_dom"/>
</dbReference>
<feature type="domain" description="Cadherin" evidence="10">
    <location>
        <begin position="557"/>
        <end position="667"/>
    </location>
</feature>
<dbReference type="SUPFAM" id="SSF51120">
    <property type="entry name" value="beta-Roll"/>
    <property type="match status" value="2"/>
</dbReference>
<feature type="domain" description="Cadherin" evidence="10">
    <location>
        <begin position="140"/>
        <end position="244"/>
    </location>
</feature>
<evidence type="ECO:0000313" key="11">
    <source>
        <dbReference type="EMBL" id="MBF9152122.1"/>
    </source>
</evidence>
<dbReference type="InterPro" id="IPR050971">
    <property type="entry name" value="Cadherin-domain_protein"/>
</dbReference>